<keyword evidence="1" id="KW-1133">Transmembrane helix</keyword>
<name>A0A3B0QXF5_9ZZZZ</name>
<dbReference type="InterPro" id="IPR007165">
    <property type="entry name" value="Phage_holin_4_2"/>
</dbReference>
<proteinExistence type="predicted"/>
<feature type="transmembrane region" description="Helical" evidence="1">
    <location>
        <begin position="35"/>
        <end position="52"/>
    </location>
</feature>
<keyword evidence="1" id="KW-0472">Membrane</keyword>
<evidence type="ECO:0000313" key="2">
    <source>
        <dbReference type="EMBL" id="VAV84771.1"/>
    </source>
</evidence>
<dbReference type="Pfam" id="PF04020">
    <property type="entry name" value="Phage_holin_4_2"/>
    <property type="match status" value="1"/>
</dbReference>
<feature type="transmembrane region" description="Helical" evidence="1">
    <location>
        <begin position="59"/>
        <end position="82"/>
    </location>
</feature>
<protein>
    <recommendedName>
        <fullName evidence="3">Phage holin family protein</fullName>
    </recommendedName>
</protein>
<organism evidence="2">
    <name type="scientific">hydrothermal vent metagenome</name>
    <dbReference type="NCBI Taxonomy" id="652676"/>
    <lineage>
        <taxon>unclassified sequences</taxon>
        <taxon>metagenomes</taxon>
        <taxon>ecological metagenomes</taxon>
    </lineage>
</organism>
<evidence type="ECO:0000256" key="1">
    <source>
        <dbReference type="SAM" id="Phobius"/>
    </source>
</evidence>
<gene>
    <name evidence="2" type="ORF">MNBD_DELTA01-158</name>
</gene>
<dbReference type="AlphaFoldDB" id="A0A3B0QXF5"/>
<feature type="transmembrane region" description="Helical" evidence="1">
    <location>
        <begin position="94"/>
        <end position="112"/>
    </location>
</feature>
<dbReference type="EMBL" id="UOEA01000072">
    <property type="protein sequence ID" value="VAV84771.1"/>
    <property type="molecule type" value="Genomic_DNA"/>
</dbReference>
<keyword evidence="1" id="KW-0812">Transmembrane</keyword>
<reference evidence="2" key="1">
    <citation type="submission" date="2018-06" db="EMBL/GenBank/DDBJ databases">
        <authorList>
            <person name="Zhirakovskaya E."/>
        </authorList>
    </citation>
    <scope>NUCLEOTIDE SEQUENCE</scope>
</reference>
<dbReference type="PANTHER" id="PTHR37309:SF1">
    <property type="entry name" value="SLR0284 PROTEIN"/>
    <property type="match status" value="1"/>
</dbReference>
<dbReference type="PANTHER" id="PTHR37309">
    <property type="entry name" value="SLR0284 PROTEIN"/>
    <property type="match status" value="1"/>
</dbReference>
<sequence>MIKAIIIRFLAVAVTILILPHVVPGISVELVTDGVIVALVLGFLNIFLKPIIRLASLPLRLLTLGLFSFVINGVLLWIAAALVEGFTIAGFPEAVFGAIIISIVSLFARLLLGAKR</sequence>
<evidence type="ECO:0008006" key="3">
    <source>
        <dbReference type="Google" id="ProtNLM"/>
    </source>
</evidence>
<accession>A0A3B0QXF5</accession>